<dbReference type="PANTHER" id="PTHR43531:SF14">
    <property type="entry name" value="METHYL-ACCEPTING CHEMOTAXIS PROTEIN I-RELATED"/>
    <property type="match status" value="1"/>
</dbReference>
<dbReference type="SMART" id="SM00283">
    <property type="entry name" value="MA"/>
    <property type="match status" value="1"/>
</dbReference>
<keyword evidence="5" id="KW-0472">Membrane</keyword>
<dbReference type="PRINTS" id="PR00260">
    <property type="entry name" value="CHEMTRNSDUCR"/>
</dbReference>
<keyword evidence="1" id="KW-0488">Methylation</keyword>
<dbReference type="Proteomes" id="UP000661077">
    <property type="component" value="Unassembled WGS sequence"/>
</dbReference>
<dbReference type="EMBL" id="JAEVLS010000002">
    <property type="protein sequence ID" value="MBM0104882.1"/>
    <property type="molecule type" value="Genomic_DNA"/>
</dbReference>
<dbReference type="InterPro" id="IPR051310">
    <property type="entry name" value="MCP_chemotaxis"/>
</dbReference>
<evidence type="ECO:0000256" key="5">
    <source>
        <dbReference type="SAM" id="Phobius"/>
    </source>
</evidence>
<evidence type="ECO:0000313" key="7">
    <source>
        <dbReference type="EMBL" id="MBM0104882.1"/>
    </source>
</evidence>
<comment type="caution">
    <text evidence="7">The sequence shown here is derived from an EMBL/GenBank/DDBJ whole genome shotgun (WGS) entry which is preliminary data.</text>
</comment>
<keyword evidence="5" id="KW-1133">Transmembrane helix</keyword>
<dbReference type="RefSeq" id="WP_203166952.1">
    <property type="nucleotide sequence ID" value="NZ_JAEVLS010000002.1"/>
</dbReference>
<comment type="similarity">
    <text evidence="3">Belongs to the methyl-accepting chemotaxis (MCP) protein family.</text>
</comment>
<accession>A0ABS1WVA1</accession>
<keyword evidence="2 4" id="KW-0807">Transducer</keyword>
<name>A0ABS1WVA1_9GAMM</name>
<feature type="domain" description="Methyl-accepting transducer" evidence="6">
    <location>
        <begin position="266"/>
        <end position="495"/>
    </location>
</feature>
<evidence type="ECO:0000256" key="1">
    <source>
        <dbReference type="ARBA" id="ARBA00022481"/>
    </source>
</evidence>
<dbReference type="InterPro" id="IPR024478">
    <property type="entry name" value="HlyB_4HB_MCP"/>
</dbReference>
<dbReference type="SUPFAM" id="SSF58104">
    <property type="entry name" value="Methyl-accepting chemotaxis protein (MCP) signaling domain"/>
    <property type="match status" value="1"/>
</dbReference>
<dbReference type="Gene3D" id="1.10.287.950">
    <property type="entry name" value="Methyl-accepting chemotaxis protein"/>
    <property type="match status" value="1"/>
</dbReference>
<evidence type="ECO:0000256" key="3">
    <source>
        <dbReference type="ARBA" id="ARBA00029447"/>
    </source>
</evidence>
<organism evidence="7 8">
    <name type="scientific">Steroidobacter gossypii</name>
    <dbReference type="NCBI Taxonomy" id="2805490"/>
    <lineage>
        <taxon>Bacteria</taxon>
        <taxon>Pseudomonadati</taxon>
        <taxon>Pseudomonadota</taxon>
        <taxon>Gammaproteobacteria</taxon>
        <taxon>Steroidobacterales</taxon>
        <taxon>Steroidobacteraceae</taxon>
        <taxon>Steroidobacter</taxon>
    </lineage>
</organism>
<evidence type="ECO:0000256" key="4">
    <source>
        <dbReference type="PROSITE-ProRule" id="PRU00284"/>
    </source>
</evidence>
<dbReference type="Pfam" id="PF00015">
    <property type="entry name" value="MCPsignal"/>
    <property type="match status" value="1"/>
</dbReference>
<reference evidence="7 8" key="1">
    <citation type="journal article" date="2021" name="Int. J. Syst. Evol. Microbiol.">
        <title>Steroidobacter gossypii sp. nov., isolated from soil of cotton cropping field.</title>
        <authorList>
            <person name="Huang R."/>
            <person name="Yang S."/>
            <person name="Zhen C."/>
            <person name="Liu W."/>
        </authorList>
    </citation>
    <scope>NUCLEOTIDE SEQUENCE [LARGE SCALE GENOMIC DNA]</scope>
    <source>
        <strain evidence="7 8">S1-65</strain>
    </source>
</reference>
<dbReference type="Pfam" id="PF12729">
    <property type="entry name" value="4HB_MCP_1"/>
    <property type="match status" value="1"/>
</dbReference>
<dbReference type="PROSITE" id="PS50111">
    <property type="entry name" value="CHEMOTAXIS_TRANSDUC_2"/>
    <property type="match status" value="1"/>
</dbReference>
<evidence type="ECO:0000259" key="6">
    <source>
        <dbReference type="PROSITE" id="PS50111"/>
    </source>
</evidence>
<evidence type="ECO:0000313" key="8">
    <source>
        <dbReference type="Proteomes" id="UP000661077"/>
    </source>
</evidence>
<sequence>MKLSTKLPLTFAAVLLLLAAAAFFGFWKMNAALDTFQTEVADAVQSEREAREMQSKFKEQVQEWKNVLIRGKDPEQLEKYWSAFQHREQEVSQLAQRLHARVSEPHAAALIGKFAAAHATMGASYRKGFEAFRANDFAVDKGDQAVRGMDREPTKLLEESAAAISEQAAAVSNEAVAAARSAELASLIGMSLTIVAGIFLGLLASRSVVALLGGEPSEAAAAAHAIARGDLTTCLVTRPGDTTSLMVALTRMQGSLVKLIAEVRRNTQAVAAASSQIAQGNDDLSRRTQEQAAALEQTAASMEEMSATVKVTSDNIHRASDLARGVRGQGDAGAGVVSKAVDAMSDINSSSSRITQIIGVIDEIAFQTNLLALNAAVEAARAGEQGRGFAVVASEVRNLAQRSAGAAKEIKTLINDSVQKVSTGAALVDQLGSNLGEILCNVRKLTDVVTEISAASREQAEGIDQMNHALSQMDRATQQNAALVEESAAATESLKNQADSLVESAAVFKLSGEAAPGLEGMAAEGAQVQADPISYGRQRIAA</sequence>
<dbReference type="InterPro" id="IPR004090">
    <property type="entry name" value="Chemotax_Me-accpt_rcpt"/>
</dbReference>
<proteinExistence type="inferred from homology"/>
<keyword evidence="5" id="KW-0812">Transmembrane</keyword>
<dbReference type="PANTHER" id="PTHR43531">
    <property type="entry name" value="PROTEIN ICFG"/>
    <property type="match status" value="1"/>
</dbReference>
<protein>
    <submittedName>
        <fullName evidence="7">MCP four helix bundle domain-containing protein</fullName>
    </submittedName>
</protein>
<keyword evidence="8" id="KW-1185">Reference proteome</keyword>
<dbReference type="CDD" id="cd11386">
    <property type="entry name" value="MCP_signal"/>
    <property type="match status" value="1"/>
</dbReference>
<feature type="transmembrane region" description="Helical" evidence="5">
    <location>
        <begin position="184"/>
        <end position="204"/>
    </location>
</feature>
<dbReference type="InterPro" id="IPR004089">
    <property type="entry name" value="MCPsignal_dom"/>
</dbReference>
<gene>
    <name evidence="7" type="ORF">JM946_08985</name>
</gene>
<evidence type="ECO:0000256" key="2">
    <source>
        <dbReference type="ARBA" id="ARBA00023224"/>
    </source>
</evidence>